<organism evidence="1 2">
    <name type="scientific">Rhododendron molle</name>
    <name type="common">Chinese azalea</name>
    <name type="synonym">Azalea mollis</name>
    <dbReference type="NCBI Taxonomy" id="49168"/>
    <lineage>
        <taxon>Eukaryota</taxon>
        <taxon>Viridiplantae</taxon>
        <taxon>Streptophyta</taxon>
        <taxon>Embryophyta</taxon>
        <taxon>Tracheophyta</taxon>
        <taxon>Spermatophyta</taxon>
        <taxon>Magnoliopsida</taxon>
        <taxon>eudicotyledons</taxon>
        <taxon>Gunneridae</taxon>
        <taxon>Pentapetalae</taxon>
        <taxon>asterids</taxon>
        <taxon>Ericales</taxon>
        <taxon>Ericaceae</taxon>
        <taxon>Ericoideae</taxon>
        <taxon>Rhodoreae</taxon>
        <taxon>Rhododendron</taxon>
    </lineage>
</organism>
<reference evidence="1" key="1">
    <citation type="submission" date="2022-02" db="EMBL/GenBank/DDBJ databases">
        <title>Plant Genome Project.</title>
        <authorList>
            <person name="Zhang R.-G."/>
        </authorList>
    </citation>
    <scope>NUCLEOTIDE SEQUENCE</scope>
    <source>
        <strain evidence="1">AT1</strain>
    </source>
</reference>
<proteinExistence type="predicted"/>
<keyword evidence="2" id="KW-1185">Reference proteome</keyword>
<dbReference type="Proteomes" id="UP001062846">
    <property type="component" value="Chromosome 2"/>
</dbReference>
<name>A0ACC0PW03_RHOML</name>
<sequence>MCRGLEKSERERLKIKAFYLRLSLSSKTPSNPLPDSLTLHYLPRINGSPLDIDGSNVRPDSPAFVALHRVVSASVEKPVFGSRERVAASQGVRFDVYFGEEKLLRGVFRRDGGGEWKVECKCALEGEVVGVKAADVWVEVEGQAAMSEKVAVAVSVRRKRGRGNVCWFQGLEEIPEEREEGEDEVEGCCCCSEEREGGSDGGDSEELESGKDGDGMEMEIEGVRLAVDVGIWVACLGVGYLVSSLSRIKLL</sequence>
<protein>
    <submittedName>
        <fullName evidence="1">Uncharacterized protein</fullName>
    </submittedName>
</protein>
<gene>
    <name evidence="1" type="ORF">RHMOL_Rhmol02G0312100</name>
</gene>
<evidence type="ECO:0000313" key="2">
    <source>
        <dbReference type="Proteomes" id="UP001062846"/>
    </source>
</evidence>
<dbReference type="EMBL" id="CM046389">
    <property type="protein sequence ID" value="KAI8569885.1"/>
    <property type="molecule type" value="Genomic_DNA"/>
</dbReference>
<comment type="caution">
    <text evidence="1">The sequence shown here is derived from an EMBL/GenBank/DDBJ whole genome shotgun (WGS) entry which is preliminary data.</text>
</comment>
<evidence type="ECO:0000313" key="1">
    <source>
        <dbReference type="EMBL" id="KAI8569885.1"/>
    </source>
</evidence>
<accession>A0ACC0PW03</accession>